<evidence type="ECO:0000313" key="3">
    <source>
        <dbReference type="EMBL" id="CAG2159835.1"/>
    </source>
</evidence>
<dbReference type="Proteomes" id="UP000672657">
    <property type="component" value="Unassembled WGS sequence"/>
</dbReference>
<dbReference type="PANTHER" id="PTHR42928">
    <property type="entry name" value="TRICARBOXYLATE-BINDING PROTEIN"/>
    <property type="match status" value="1"/>
</dbReference>
<sequence length="331" mass="35284">MTSILRNRRTVVLALAAMSVVAAPGAATAQTDAWPARPLRLVTASAAGGGADIFARLVAEGVSRALKQPVIVDNKSGANGMIANDTVAKSRPDGYTVLFTYASAMVINATLQPHVPYDALKDLAPVAQIGSGGSYLVVSPDLPVRNLKEFVEYARAKGEDLEYASWGIGSGGHLTMESLKQQSGLRIRHVPYRTVTQILTDLQGGTIKVAFVDVTSSAPLIRSGKLRALAVSGTRRTPALPDIPTMTEQGYRFDADSWYGVFVPTGTPPQIVQRLNAEINKVLVSPELAQRFAAANMSAPPIKSPAQFAETVRADYRTWGEIIRTAGVKAE</sequence>
<dbReference type="PANTHER" id="PTHR42928:SF5">
    <property type="entry name" value="BLR1237 PROTEIN"/>
    <property type="match status" value="1"/>
</dbReference>
<comment type="similarity">
    <text evidence="1">Belongs to the UPF0065 (bug) family.</text>
</comment>
<evidence type="ECO:0008006" key="5">
    <source>
        <dbReference type="Google" id="ProtNLM"/>
    </source>
</evidence>
<evidence type="ECO:0000256" key="2">
    <source>
        <dbReference type="SAM" id="SignalP"/>
    </source>
</evidence>
<dbReference type="CDD" id="cd07012">
    <property type="entry name" value="PBP2_Bug_TTT"/>
    <property type="match status" value="1"/>
</dbReference>
<keyword evidence="4" id="KW-1185">Reference proteome</keyword>
<name>A0ABN7Q976_9BURK</name>
<reference evidence="3 4" key="1">
    <citation type="submission" date="2021-03" db="EMBL/GenBank/DDBJ databases">
        <authorList>
            <person name="Peeters C."/>
        </authorList>
    </citation>
    <scope>NUCLEOTIDE SEQUENCE [LARGE SCALE GENOMIC DNA]</scope>
    <source>
        <strain evidence="3 4">LMG 26411</strain>
    </source>
</reference>
<organism evidence="3 4">
    <name type="scientific">Cupriavidus numazuensis</name>
    <dbReference type="NCBI Taxonomy" id="221992"/>
    <lineage>
        <taxon>Bacteria</taxon>
        <taxon>Pseudomonadati</taxon>
        <taxon>Pseudomonadota</taxon>
        <taxon>Betaproteobacteria</taxon>
        <taxon>Burkholderiales</taxon>
        <taxon>Burkholderiaceae</taxon>
        <taxon>Cupriavidus</taxon>
    </lineage>
</organism>
<dbReference type="RefSeq" id="WP_211957790.1">
    <property type="nucleotide sequence ID" value="NZ_CAJPVI010000066.1"/>
</dbReference>
<protein>
    <recommendedName>
        <fullName evidence="5">Extra-cytoplasmic solute receptor</fullName>
    </recommendedName>
</protein>
<gene>
    <name evidence="3" type="ORF">LMG26411_07016</name>
</gene>
<dbReference type="Gene3D" id="3.40.190.10">
    <property type="entry name" value="Periplasmic binding protein-like II"/>
    <property type="match status" value="1"/>
</dbReference>
<feature type="signal peptide" evidence="2">
    <location>
        <begin position="1"/>
        <end position="22"/>
    </location>
</feature>
<proteinExistence type="inferred from homology"/>
<dbReference type="EMBL" id="CAJPVI010000066">
    <property type="protein sequence ID" value="CAG2159835.1"/>
    <property type="molecule type" value="Genomic_DNA"/>
</dbReference>
<dbReference type="SUPFAM" id="SSF53850">
    <property type="entry name" value="Periplasmic binding protein-like II"/>
    <property type="match status" value="1"/>
</dbReference>
<evidence type="ECO:0000313" key="4">
    <source>
        <dbReference type="Proteomes" id="UP000672657"/>
    </source>
</evidence>
<dbReference type="InterPro" id="IPR042100">
    <property type="entry name" value="Bug_dom1"/>
</dbReference>
<dbReference type="Gene3D" id="3.40.190.150">
    <property type="entry name" value="Bordetella uptake gene, domain 1"/>
    <property type="match status" value="1"/>
</dbReference>
<evidence type="ECO:0000256" key="1">
    <source>
        <dbReference type="ARBA" id="ARBA00006987"/>
    </source>
</evidence>
<keyword evidence="2" id="KW-0732">Signal</keyword>
<accession>A0ABN7Q976</accession>
<feature type="chain" id="PRO_5045235760" description="Extra-cytoplasmic solute receptor" evidence="2">
    <location>
        <begin position="23"/>
        <end position="331"/>
    </location>
</feature>
<dbReference type="Pfam" id="PF03401">
    <property type="entry name" value="TctC"/>
    <property type="match status" value="1"/>
</dbReference>
<comment type="caution">
    <text evidence="3">The sequence shown here is derived from an EMBL/GenBank/DDBJ whole genome shotgun (WGS) entry which is preliminary data.</text>
</comment>
<dbReference type="PIRSF" id="PIRSF017082">
    <property type="entry name" value="YflP"/>
    <property type="match status" value="1"/>
</dbReference>
<dbReference type="InterPro" id="IPR005064">
    <property type="entry name" value="BUG"/>
</dbReference>